<proteinExistence type="predicted"/>
<dbReference type="EMBL" id="CAESAO010000068">
    <property type="protein sequence ID" value="CAB4343970.1"/>
    <property type="molecule type" value="Genomic_DNA"/>
</dbReference>
<dbReference type="AlphaFoldDB" id="A0A6J5ZTD3"/>
<evidence type="ECO:0000259" key="1">
    <source>
        <dbReference type="Pfam" id="PF10593"/>
    </source>
</evidence>
<sequence>MTASVTVLSKIKPPLRWEPKEGVFTDEFLRSKSKDPNGPSYEDLTVGDDSVLREAQRILGRCLPPTDAAGAETGLVVGYVQSGKTMSFETVISLARDNGYGMVIVFAGTKTNLREQSEDRLKKDLGIDEGDNWYHFSNPTKSSSGQMDDKLEAWQKRPTVKKAVLVTVLKQVDHLDNLAAVLKKLSLDKVPVLVIDDESDQAGLNNKAAKIRAQRAAANARSSTYDRICVVRDQLPHHSYLQYTATPQANLLLAQTDLLNPSFAELVTPGSAYTGGLAFFSDDRPLIVEIPAREVPGRTTVVNSAPKSLLSALRFYLLVCAQHAITKVRGKDRNRSMMVHPAMQTQSHKVYKAWMDKSIKTLTSYVEKQYAKLPAEVESRFLPEYNSLKQTYPDIRPLPELIESMLNDVFGEMNCVEVNGTPDAQKKVDWRATPYWILVGGAKLDRGYTVEGLTTTYMPRPLGNTPAADTLQQRARFFGYKRPYLGLCRVFLQTDIEDAFVEYVEHEEFVRDALVKNRGKPLRSWRRDFILDSLFRPTRPDIIGIGARRISVKDWMVPDALQRDDGARQRNQDLLAKLEKQWGATYGPGMTTAELPDFKGVQTIAPTLLLNPVPLAVVLEEFFLQLEVRDATDAEQHSAILIGLAELLRKEGGLLVDVFLINGLVAQYRTRDAGRGFPAGHPNAPINEYFSQSAGVVNDKSYYSTTRIGLQLRRLNLGTKARDPSSADMHGVTWFALHVPRALSQDLHIEGRR</sequence>
<gene>
    <name evidence="2" type="ORF">UFOPK3522_00894</name>
</gene>
<protein>
    <submittedName>
        <fullName evidence="2">Unannotated protein</fullName>
    </submittedName>
</protein>
<accession>A0A6J5ZTD3</accession>
<dbReference type="InterPro" id="IPR018310">
    <property type="entry name" value="Put_endonuclease_Z1-dom"/>
</dbReference>
<organism evidence="2">
    <name type="scientific">freshwater metagenome</name>
    <dbReference type="NCBI Taxonomy" id="449393"/>
    <lineage>
        <taxon>unclassified sequences</taxon>
        <taxon>metagenomes</taxon>
        <taxon>ecological metagenomes</taxon>
    </lineage>
</organism>
<reference evidence="2" key="1">
    <citation type="submission" date="2020-05" db="EMBL/GenBank/DDBJ databases">
        <authorList>
            <person name="Chiriac C."/>
            <person name="Salcher M."/>
            <person name="Ghai R."/>
            <person name="Kavagutti S V."/>
        </authorList>
    </citation>
    <scope>NUCLEOTIDE SEQUENCE</scope>
</reference>
<dbReference type="Pfam" id="PF10593">
    <property type="entry name" value="Z1"/>
    <property type="match status" value="1"/>
</dbReference>
<feature type="domain" description="Putative endonuclease Z1" evidence="1">
    <location>
        <begin position="308"/>
        <end position="516"/>
    </location>
</feature>
<name>A0A6J5ZTD3_9ZZZZ</name>
<evidence type="ECO:0000313" key="2">
    <source>
        <dbReference type="EMBL" id="CAB4343970.1"/>
    </source>
</evidence>